<sequence length="799" mass="87725">MENSDVFDPAWKDEEYDSENGLSPQQVRERVGKGAVNESVDSSTRTYGEIVKSNVFTYFNLIFVILALLLLIVGSFKDMTFLGVIFFNTVIGIAQEFRSKKALDSLKIISDPKATVIRGGVQETIPVENLVLDDLVIFSAGCQIPADAVVVSGNVQVNESLITGESEEIAKKAGDELLSGSFVVSGECRGRLLKVGKESYVSKLTLKATKDKREEESELIRSLDKLVKIVGIIIIPIGLTLFIQQMFFAGATFSDSITGMVAAVIGMIPEGLYLLASVAMVVSIMRLARKKVLVRNMKCIETLARVDVLCVDKTGTITENTMKVSRLVPAEGKDLDCITALLSNMVSAMSSDNITMEAMKEFFTKTTKAEPEKVFSFSSQYKYSGCILGGQNYVLGAPEFVLREQFDNYAEEVYEYSEEGYRVLAFVKYLGEMTGKALTDNVELLGFVLLSNPIRSTAKETFQYFAEQGVDVKVISGDNPVTVSRVAEEAGIKEADKYVDATSLTTDQDIYDACLKYNVFGRVVPEQKRQFVKALKAQGKTVGMTGDGVNDVLALKEANCSIAMASGSEAASQVSQLVLVDSDFSKMPSVVGEGRRVVNNIERTASLFLVKNIFSLLLSLFSMIAVNGYPMEPSQVSLVAMFTIGIPAFFLSLEPNKSLIKGRFLTNVFTKAAPAGITDFLVVSALVVFCSMFNIDEESVSTACTVLISVVGFMILYRISKPMNWRHWLLIIAMIAGWIGCVIFLRPLFGITAMSVQCIMLLAVFALVADPVLRFFSLIVDKSFWRSKIDKVLGIVHRR</sequence>
<dbReference type="RefSeq" id="WP_102366032.1">
    <property type="nucleotide sequence ID" value="NZ_CP020991.1"/>
</dbReference>
<keyword evidence="10" id="KW-1185">Reference proteome</keyword>
<dbReference type="PRINTS" id="PR00120">
    <property type="entry name" value="HATPASE"/>
</dbReference>
<feature type="transmembrane region" description="Helical" evidence="7">
    <location>
        <begin position="635"/>
        <end position="653"/>
    </location>
</feature>
<feature type="transmembrane region" description="Helical" evidence="7">
    <location>
        <begin position="55"/>
        <end position="73"/>
    </location>
</feature>
<dbReference type="SFLD" id="SFLDG00002">
    <property type="entry name" value="C1.7:_P-type_atpase_like"/>
    <property type="match status" value="1"/>
</dbReference>
<dbReference type="Proteomes" id="UP000235589">
    <property type="component" value="Chromosome"/>
</dbReference>
<keyword evidence="2 7" id="KW-0812">Transmembrane</keyword>
<feature type="transmembrane region" description="Helical" evidence="7">
    <location>
        <begin position="729"/>
        <end position="748"/>
    </location>
</feature>
<dbReference type="NCBIfam" id="TIGR01494">
    <property type="entry name" value="ATPase_P-type"/>
    <property type="match status" value="2"/>
</dbReference>
<dbReference type="InterPro" id="IPR023298">
    <property type="entry name" value="ATPase_P-typ_TM_dom_sf"/>
</dbReference>
<dbReference type="SUPFAM" id="SSF81665">
    <property type="entry name" value="Calcium ATPase, transmembrane domain M"/>
    <property type="match status" value="1"/>
</dbReference>
<dbReference type="Gene3D" id="3.40.50.1000">
    <property type="entry name" value="HAD superfamily/HAD-like"/>
    <property type="match status" value="1"/>
</dbReference>
<keyword evidence="4 7" id="KW-1133">Transmembrane helix</keyword>
<reference evidence="9 10" key="1">
    <citation type="submission" date="2017-04" db="EMBL/GenBank/DDBJ databases">
        <title>Monoglobus pectinilyticus 14 draft genome.</title>
        <authorList>
            <person name="Kim C."/>
            <person name="Rosendale D.I."/>
            <person name="Kelly W.J."/>
            <person name="Tannock G.W."/>
            <person name="Patchett M.L."/>
            <person name="Jordens J.Z."/>
        </authorList>
    </citation>
    <scope>NUCLEOTIDE SEQUENCE [LARGE SCALE GENOMIC DNA]</scope>
    <source>
        <strain evidence="9 10">14</strain>
    </source>
</reference>
<feature type="transmembrane region" description="Helical" evidence="7">
    <location>
        <begin position="673"/>
        <end position="694"/>
    </location>
</feature>
<dbReference type="SFLD" id="SFLDS00003">
    <property type="entry name" value="Haloacid_Dehalogenase"/>
    <property type="match status" value="1"/>
</dbReference>
<dbReference type="InterPro" id="IPR018303">
    <property type="entry name" value="ATPase_P-typ_P_site"/>
</dbReference>
<dbReference type="InterPro" id="IPR023299">
    <property type="entry name" value="ATPase_P-typ_cyto_dom_N"/>
</dbReference>
<dbReference type="AlphaFoldDB" id="A0A2K9P3N7"/>
<dbReference type="Gene3D" id="3.40.1110.10">
    <property type="entry name" value="Calcium-transporting ATPase, cytoplasmic domain N"/>
    <property type="match status" value="1"/>
</dbReference>
<gene>
    <name evidence="9" type="ORF">B9O19_01712</name>
</gene>
<keyword evidence="3" id="KW-1278">Translocase</keyword>
<evidence type="ECO:0000313" key="10">
    <source>
        <dbReference type="Proteomes" id="UP000235589"/>
    </source>
</evidence>
<comment type="subcellular location">
    <subcellularLocation>
        <location evidence="1">Membrane</location>
        <topology evidence="1">Multi-pass membrane protein</topology>
    </subcellularLocation>
</comment>
<dbReference type="Pfam" id="PF00702">
    <property type="entry name" value="Hydrolase"/>
    <property type="match status" value="1"/>
</dbReference>
<dbReference type="OrthoDB" id="9760364at2"/>
<organism evidence="9 10">
    <name type="scientific">Monoglobus pectinilyticus</name>
    <dbReference type="NCBI Taxonomy" id="1981510"/>
    <lineage>
        <taxon>Bacteria</taxon>
        <taxon>Bacillati</taxon>
        <taxon>Bacillota</taxon>
        <taxon>Clostridia</taxon>
        <taxon>Monoglobales</taxon>
        <taxon>Monoglobaceae</taxon>
        <taxon>Monoglobus</taxon>
    </lineage>
</organism>
<dbReference type="InterPro" id="IPR036412">
    <property type="entry name" value="HAD-like_sf"/>
</dbReference>
<dbReference type="SUPFAM" id="SSF56784">
    <property type="entry name" value="HAD-like"/>
    <property type="match status" value="1"/>
</dbReference>
<feature type="transmembrane region" description="Helical" evidence="7">
    <location>
        <begin position="700"/>
        <end position="717"/>
    </location>
</feature>
<feature type="transmembrane region" description="Helical" evidence="7">
    <location>
        <begin position="79"/>
        <end position="97"/>
    </location>
</feature>
<protein>
    <submittedName>
        <fullName evidence="9">Putative cation-transporting ATPase E</fullName>
    </submittedName>
</protein>
<dbReference type="PANTHER" id="PTHR42861">
    <property type="entry name" value="CALCIUM-TRANSPORTING ATPASE"/>
    <property type="match status" value="1"/>
</dbReference>
<dbReference type="SUPFAM" id="SSF81653">
    <property type="entry name" value="Calcium ATPase, transduction domain A"/>
    <property type="match status" value="1"/>
</dbReference>
<dbReference type="Gene3D" id="2.70.150.10">
    <property type="entry name" value="Calcium-transporting ATPase, cytoplasmic transduction domain A"/>
    <property type="match status" value="1"/>
</dbReference>
<dbReference type="PRINTS" id="PR00119">
    <property type="entry name" value="CATATPASE"/>
</dbReference>
<dbReference type="GO" id="GO:0005524">
    <property type="term" value="F:ATP binding"/>
    <property type="evidence" value="ECO:0007669"/>
    <property type="project" value="InterPro"/>
</dbReference>
<dbReference type="InterPro" id="IPR023214">
    <property type="entry name" value="HAD_sf"/>
</dbReference>
<dbReference type="Gene3D" id="1.20.1110.10">
    <property type="entry name" value="Calcium-transporting ATPase, transmembrane domain"/>
    <property type="match status" value="1"/>
</dbReference>
<evidence type="ECO:0000256" key="2">
    <source>
        <dbReference type="ARBA" id="ARBA00022692"/>
    </source>
</evidence>
<feature type="transmembrane region" description="Helical" evidence="7">
    <location>
        <begin position="605"/>
        <end position="629"/>
    </location>
</feature>
<dbReference type="EMBL" id="CP020991">
    <property type="protein sequence ID" value="AUO19866.1"/>
    <property type="molecule type" value="Genomic_DNA"/>
</dbReference>
<keyword evidence="5 7" id="KW-0472">Membrane</keyword>
<dbReference type="InterPro" id="IPR059000">
    <property type="entry name" value="ATPase_P-type_domA"/>
</dbReference>
<evidence type="ECO:0000256" key="1">
    <source>
        <dbReference type="ARBA" id="ARBA00004141"/>
    </source>
</evidence>
<evidence type="ECO:0000256" key="7">
    <source>
        <dbReference type="SAM" id="Phobius"/>
    </source>
</evidence>
<dbReference type="GeneID" id="98063099"/>
<dbReference type="PROSITE" id="PS00154">
    <property type="entry name" value="ATPASE_E1_E2"/>
    <property type="match status" value="1"/>
</dbReference>
<proteinExistence type="predicted"/>
<feature type="transmembrane region" description="Helical" evidence="7">
    <location>
        <begin position="754"/>
        <end position="776"/>
    </location>
</feature>
<evidence type="ECO:0000256" key="4">
    <source>
        <dbReference type="ARBA" id="ARBA00022989"/>
    </source>
</evidence>
<dbReference type="InterPro" id="IPR001757">
    <property type="entry name" value="P_typ_ATPase"/>
</dbReference>
<feature type="transmembrane region" description="Helical" evidence="7">
    <location>
        <begin position="260"/>
        <end position="288"/>
    </location>
</feature>
<dbReference type="GO" id="GO:0016887">
    <property type="term" value="F:ATP hydrolysis activity"/>
    <property type="evidence" value="ECO:0007669"/>
    <property type="project" value="InterPro"/>
</dbReference>
<feature type="region of interest" description="Disordered" evidence="6">
    <location>
        <begin position="1"/>
        <end position="28"/>
    </location>
</feature>
<evidence type="ECO:0000313" key="9">
    <source>
        <dbReference type="EMBL" id="AUO19866.1"/>
    </source>
</evidence>
<dbReference type="InterPro" id="IPR008250">
    <property type="entry name" value="ATPase_P-typ_transduc_dom_A_sf"/>
</dbReference>
<dbReference type="KEGG" id="mpec:B9O19_01712"/>
<dbReference type="Pfam" id="PF00122">
    <property type="entry name" value="E1-E2_ATPase"/>
    <property type="match status" value="1"/>
</dbReference>
<dbReference type="SFLD" id="SFLDF00027">
    <property type="entry name" value="p-type_atpase"/>
    <property type="match status" value="1"/>
</dbReference>
<dbReference type="InterPro" id="IPR044492">
    <property type="entry name" value="P_typ_ATPase_HD_dom"/>
</dbReference>
<evidence type="ECO:0000259" key="8">
    <source>
        <dbReference type="Pfam" id="PF00122"/>
    </source>
</evidence>
<evidence type="ECO:0000256" key="6">
    <source>
        <dbReference type="SAM" id="MobiDB-lite"/>
    </source>
</evidence>
<accession>A0A2K9P3N7</accession>
<feature type="domain" description="P-type ATPase A" evidence="8">
    <location>
        <begin position="110"/>
        <end position="205"/>
    </location>
</feature>
<dbReference type="SUPFAM" id="SSF81660">
    <property type="entry name" value="Metal cation-transporting ATPase, ATP-binding domain N"/>
    <property type="match status" value="1"/>
</dbReference>
<feature type="transmembrane region" description="Helical" evidence="7">
    <location>
        <begin position="226"/>
        <end position="248"/>
    </location>
</feature>
<evidence type="ECO:0000256" key="5">
    <source>
        <dbReference type="ARBA" id="ARBA00023136"/>
    </source>
</evidence>
<evidence type="ECO:0000256" key="3">
    <source>
        <dbReference type="ARBA" id="ARBA00022967"/>
    </source>
</evidence>
<dbReference type="GO" id="GO:0016020">
    <property type="term" value="C:membrane"/>
    <property type="evidence" value="ECO:0007669"/>
    <property type="project" value="UniProtKB-SubCell"/>
</dbReference>
<name>A0A2K9P3N7_9FIRM</name>